<feature type="coiled-coil region" evidence="4">
    <location>
        <begin position="767"/>
        <end position="804"/>
    </location>
</feature>
<feature type="domain" description="HAMP" evidence="7">
    <location>
        <begin position="333"/>
        <end position="386"/>
    </location>
</feature>
<feature type="domain" description="Methyl-accepting transducer" evidence="6">
    <location>
        <begin position="475"/>
        <end position="711"/>
    </location>
</feature>
<dbReference type="GO" id="GO:0007165">
    <property type="term" value="P:signal transduction"/>
    <property type="evidence" value="ECO:0007669"/>
    <property type="project" value="UniProtKB-KW"/>
</dbReference>
<evidence type="ECO:0000259" key="7">
    <source>
        <dbReference type="PROSITE" id="PS50885"/>
    </source>
</evidence>
<dbReference type="CDD" id="cd18773">
    <property type="entry name" value="PDC1_HK_sensor"/>
    <property type="match status" value="1"/>
</dbReference>
<keyword evidence="5" id="KW-1133">Transmembrane helix</keyword>
<evidence type="ECO:0000313" key="9">
    <source>
        <dbReference type="Proteomes" id="UP000469346"/>
    </source>
</evidence>
<dbReference type="InterPro" id="IPR004090">
    <property type="entry name" value="Chemotax_Me-accpt_rcpt"/>
</dbReference>
<dbReference type="CDD" id="cd11386">
    <property type="entry name" value="MCP_signal"/>
    <property type="match status" value="1"/>
</dbReference>
<dbReference type="PANTHER" id="PTHR32089">
    <property type="entry name" value="METHYL-ACCEPTING CHEMOTAXIS PROTEIN MCPB"/>
    <property type="match status" value="1"/>
</dbReference>
<keyword evidence="4" id="KW-0175">Coiled coil</keyword>
<keyword evidence="5" id="KW-0812">Transmembrane</keyword>
<dbReference type="SMART" id="SM00283">
    <property type="entry name" value="MA"/>
    <property type="match status" value="1"/>
</dbReference>
<evidence type="ECO:0000256" key="2">
    <source>
        <dbReference type="ARBA" id="ARBA00029447"/>
    </source>
</evidence>
<dbReference type="GO" id="GO:0004888">
    <property type="term" value="F:transmembrane signaling receptor activity"/>
    <property type="evidence" value="ECO:0007669"/>
    <property type="project" value="InterPro"/>
</dbReference>
<evidence type="ECO:0000313" key="8">
    <source>
        <dbReference type="EMBL" id="NDY41789.1"/>
    </source>
</evidence>
<feature type="coiled-coil region" evidence="4">
    <location>
        <begin position="511"/>
        <end position="542"/>
    </location>
</feature>
<reference evidence="8 9" key="1">
    <citation type="submission" date="2020-02" db="EMBL/GenBank/DDBJ databases">
        <title>Comparative genomics of sulfur disproportionating microorganisms.</title>
        <authorList>
            <person name="Ward L.M."/>
            <person name="Bertran E."/>
            <person name="Johnston D.T."/>
        </authorList>
    </citation>
    <scope>NUCLEOTIDE SEQUENCE [LARGE SCALE GENOMIC DNA]</scope>
    <source>
        <strain evidence="8 9">DSM 100025</strain>
    </source>
</reference>
<dbReference type="AlphaFoldDB" id="A0A6N9TKZ2"/>
<evidence type="ECO:0000256" key="4">
    <source>
        <dbReference type="SAM" id="Coils"/>
    </source>
</evidence>
<dbReference type="SMART" id="SM00304">
    <property type="entry name" value="HAMP"/>
    <property type="match status" value="1"/>
</dbReference>
<organism evidence="8 9">
    <name type="scientific">Dissulfurirhabdus thermomarina</name>
    <dbReference type="NCBI Taxonomy" id="1765737"/>
    <lineage>
        <taxon>Bacteria</taxon>
        <taxon>Deltaproteobacteria</taxon>
        <taxon>Dissulfurirhabdaceae</taxon>
        <taxon>Dissulfurirhabdus</taxon>
    </lineage>
</organism>
<dbReference type="PROSITE" id="PS50111">
    <property type="entry name" value="CHEMOTAXIS_TRANSDUC_2"/>
    <property type="match status" value="1"/>
</dbReference>
<protein>
    <submittedName>
        <fullName evidence="8">HAMP domain-containing protein</fullName>
    </submittedName>
</protein>
<dbReference type="InterPro" id="IPR004089">
    <property type="entry name" value="MCPsignal_dom"/>
</dbReference>
<gene>
    <name evidence="8" type="ORF">G3N55_02835</name>
</gene>
<dbReference type="RefSeq" id="WP_163297944.1">
    <property type="nucleotide sequence ID" value="NZ_JAAGRR010000017.1"/>
</dbReference>
<dbReference type="SUPFAM" id="SSF58104">
    <property type="entry name" value="Methyl-accepting chemotaxis protein (MCP) signaling domain"/>
    <property type="match status" value="3"/>
</dbReference>
<dbReference type="GO" id="GO:0016020">
    <property type="term" value="C:membrane"/>
    <property type="evidence" value="ECO:0007669"/>
    <property type="project" value="InterPro"/>
</dbReference>
<dbReference type="Pfam" id="PF00015">
    <property type="entry name" value="MCPsignal"/>
    <property type="match status" value="1"/>
</dbReference>
<keyword evidence="1 3" id="KW-0807">Transducer</keyword>
<evidence type="ECO:0000256" key="3">
    <source>
        <dbReference type="PROSITE-ProRule" id="PRU00284"/>
    </source>
</evidence>
<name>A0A6N9TKZ2_DISTH</name>
<dbReference type="EMBL" id="JAAGRR010000017">
    <property type="protein sequence ID" value="NDY41789.1"/>
    <property type="molecule type" value="Genomic_DNA"/>
</dbReference>
<evidence type="ECO:0000259" key="6">
    <source>
        <dbReference type="PROSITE" id="PS50111"/>
    </source>
</evidence>
<dbReference type="Gene3D" id="1.10.287.950">
    <property type="entry name" value="Methyl-accepting chemotaxis protein"/>
    <property type="match status" value="3"/>
</dbReference>
<dbReference type="Proteomes" id="UP000469346">
    <property type="component" value="Unassembled WGS sequence"/>
</dbReference>
<dbReference type="PANTHER" id="PTHR32089:SF112">
    <property type="entry name" value="LYSOZYME-LIKE PROTEIN-RELATED"/>
    <property type="match status" value="1"/>
</dbReference>
<dbReference type="Gene3D" id="3.30.450.20">
    <property type="entry name" value="PAS domain"/>
    <property type="match status" value="1"/>
</dbReference>
<comment type="caution">
    <text evidence="8">The sequence shown here is derived from an EMBL/GenBank/DDBJ whole genome shotgun (WGS) entry which is preliminary data.</text>
</comment>
<dbReference type="Pfam" id="PF00672">
    <property type="entry name" value="HAMP"/>
    <property type="match status" value="1"/>
</dbReference>
<dbReference type="PRINTS" id="PR00260">
    <property type="entry name" value="CHEMTRNSDUCR"/>
</dbReference>
<accession>A0A6N9TKZ2</accession>
<dbReference type="CDD" id="cd06225">
    <property type="entry name" value="HAMP"/>
    <property type="match status" value="1"/>
</dbReference>
<dbReference type="GO" id="GO:0006935">
    <property type="term" value="P:chemotaxis"/>
    <property type="evidence" value="ECO:0007669"/>
    <property type="project" value="InterPro"/>
</dbReference>
<evidence type="ECO:0000256" key="1">
    <source>
        <dbReference type="ARBA" id="ARBA00023224"/>
    </source>
</evidence>
<evidence type="ECO:0000256" key="5">
    <source>
        <dbReference type="SAM" id="Phobius"/>
    </source>
</evidence>
<keyword evidence="9" id="KW-1185">Reference proteome</keyword>
<dbReference type="InterPro" id="IPR003660">
    <property type="entry name" value="HAMP_dom"/>
</dbReference>
<feature type="transmembrane region" description="Helical" evidence="5">
    <location>
        <begin position="314"/>
        <end position="331"/>
    </location>
</feature>
<comment type="similarity">
    <text evidence="2">Belongs to the methyl-accepting chemotaxis (MCP) protein family.</text>
</comment>
<proteinExistence type="inferred from homology"/>
<keyword evidence="5" id="KW-0472">Membrane</keyword>
<sequence>MSRKRSQTKRGASLRAKGMALVALIVATQVGALGYQYVTSQRLLRAEGERTLSAEAAGLASRLHGFLADRVNDLRTVSQLAVIKLAVEMGGGQGGTNQFLNDMASNYEHYQLLAVTDAKGRVLAASHPAARGEALGAGRWFTLAGKGRVSICGPFRSLLLGRVIGSKDPLGPWTVAMIAPVEKGGRTIGAVVSLLNWESFHRLLADAGQALAAKKGSVYVLDGSGKFIFHIDDKLAGQPAAKFGRGTVASAATGAGASLAAFRVGSGLTAQRFLAAKARIATPEGAAPVRWAAVVELPERSLFAVLFRLARDQVAASAVLLVILFFFALFLDRSVTRPMVKASTFLRRTAENLDLSERLDVRSNDEVGRMAVALNNFLEALQTTFRDLIEATARVAESSQSVHSIAERIAHNASLQAQKSQEVMNRVHQMGGTAAEVASFAESSAKLAQEAARIIDEMAQTSTRIVDTSNQTKQGAESTIQVIGAMGEGARQVQAKAKAQAEASAQTATALKGMVEQLHHMAEEAQKAAQEAEQSMLSAREGGEAMAKTVQGMEAIATSSSQVTEIVDLISDIAEQTNLLALNAAIEAARAGEHGRGFAVVAEEIRKLAERTSESTQEIAALIGESEERVKEGVKLTRESAEVLDRIVRTVENSSRITRRISEVSTEQERGTTTLLQAMDELRAHADSIVRMTEEQTVQRKQAEEAIERLRGLSDQITAVANSTTLTTNAAVDTIRRVTANSSEITSRTSLQRERSALLQQAIEEMANGANQNVEGAQTALKAMEDLMRQAQETEKRMRRFRVSAFS</sequence>
<dbReference type="PROSITE" id="PS50885">
    <property type="entry name" value="HAMP"/>
    <property type="match status" value="1"/>
</dbReference>